<dbReference type="PANTHER" id="PTHR20857:SF23">
    <property type="entry name" value="THIAMINE BIOSYNTHETIC BIFUNCTIONAL ENZYME"/>
    <property type="match status" value="1"/>
</dbReference>
<dbReference type="EC" id="2.5.1.3" evidence="10"/>
<feature type="binding site" evidence="10">
    <location>
        <position position="87"/>
    </location>
    <ligand>
        <name>Mg(2+)</name>
        <dbReference type="ChEBI" id="CHEBI:18420"/>
    </ligand>
</feature>
<feature type="binding site" evidence="10">
    <location>
        <begin position="35"/>
        <end position="39"/>
    </location>
    <ligand>
        <name>4-amino-2-methyl-5-(diphosphooxymethyl)pyrimidine</name>
        <dbReference type="ChEBI" id="CHEBI:57841"/>
    </ligand>
</feature>
<comment type="catalytic activity">
    <reaction evidence="9 10 11">
        <text>2-[(2R,5Z)-2-carboxy-4-methylthiazol-5(2H)-ylidene]ethyl phosphate + 4-amino-2-methyl-5-(diphosphooxymethyl)pyrimidine + 2 H(+) = thiamine phosphate + CO2 + diphosphate</text>
        <dbReference type="Rhea" id="RHEA:47844"/>
        <dbReference type="ChEBI" id="CHEBI:15378"/>
        <dbReference type="ChEBI" id="CHEBI:16526"/>
        <dbReference type="ChEBI" id="CHEBI:33019"/>
        <dbReference type="ChEBI" id="CHEBI:37575"/>
        <dbReference type="ChEBI" id="CHEBI:57841"/>
        <dbReference type="ChEBI" id="CHEBI:62899"/>
        <dbReference type="EC" id="2.5.1.3"/>
    </reaction>
</comment>
<evidence type="ECO:0000256" key="2">
    <source>
        <dbReference type="ARBA" id="ARBA00005165"/>
    </source>
</evidence>
<evidence type="ECO:0000256" key="10">
    <source>
        <dbReference type="HAMAP-Rule" id="MF_00097"/>
    </source>
</evidence>
<comment type="pathway">
    <text evidence="2 10 12">Cofactor biosynthesis; thiamine diphosphate biosynthesis; thiamine phosphate from 4-amino-2-methyl-5-diphosphomethylpyrimidine and 4-methyl-5-(2-phosphoethyl)-thiazole: step 1/1.</text>
</comment>
<dbReference type="EMBL" id="CP022347">
    <property type="protein sequence ID" value="ASQ30342.1"/>
    <property type="molecule type" value="Genomic_DNA"/>
</dbReference>
<dbReference type="HAMAP" id="MF_00097">
    <property type="entry name" value="TMP_synthase"/>
    <property type="match status" value="1"/>
</dbReference>
<dbReference type="GO" id="GO:0000287">
    <property type="term" value="F:magnesium ion binding"/>
    <property type="evidence" value="ECO:0007669"/>
    <property type="project" value="UniProtKB-UniRule"/>
</dbReference>
<feature type="binding site" evidence="10">
    <location>
        <position position="166"/>
    </location>
    <ligand>
        <name>2-[(2R,5Z)-2-carboxy-4-methylthiazol-5(2H)-ylidene]ethyl phosphate</name>
        <dbReference type="ChEBI" id="CHEBI:62899"/>
    </ligand>
</feature>
<dbReference type="InterPro" id="IPR036206">
    <property type="entry name" value="ThiamineP_synth_sf"/>
</dbReference>
<feature type="binding site" evidence="10">
    <location>
        <position position="67"/>
    </location>
    <ligand>
        <name>4-amino-2-methyl-5-(diphosphooxymethyl)pyrimidine</name>
        <dbReference type="ChEBI" id="CHEBI:57841"/>
    </ligand>
</feature>
<keyword evidence="6 10" id="KW-0784">Thiamine biosynthesis</keyword>
<dbReference type="GO" id="GO:0009228">
    <property type="term" value="P:thiamine biosynthetic process"/>
    <property type="evidence" value="ECO:0007669"/>
    <property type="project" value="UniProtKB-KW"/>
</dbReference>
<dbReference type="GO" id="GO:0004789">
    <property type="term" value="F:thiamine-phosphate diphosphorylase activity"/>
    <property type="evidence" value="ECO:0007669"/>
    <property type="project" value="UniProtKB-UniRule"/>
</dbReference>
<keyword evidence="15" id="KW-1185">Reference proteome</keyword>
<keyword evidence="4 10" id="KW-0479">Metal-binding</keyword>
<proteinExistence type="inferred from homology"/>
<evidence type="ECO:0000259" key="13">
    <source>
        <dbReference type="Pfam" id="PF02581"/>
    </source>
</evidence>
<evidence type="ECO:0000256" key="12">
    <source>
        <dbReference type="RuleBase" id="RU004253"/>
    </source>
</evidence>
<dbReference type="UniPathway" id="UPA00060">
    <property type="reaction ID" value="UER00141"/>
</dbReference>
<dbReference type="InterPro" id="IPR034291">
    <property type="entry name" value="TMP_synthase"/>
</dbReference>
<name>A0A222MXM5_9BACT</name>
<dbReference type="SUPFAM" id="SSF51391">
    <property type="entry name" value="Thiamin phosphate synthase"/>
    <property type="match status" value="1"/>
</dbReference>
<dbReference type="FunFam" id="3.20.20.70:FF:000096">
    <property type="entry name" value="Thiamine-phosphate synthase"/>
    <property type="match status" value="1"/>
</dbReference>
<feature type="domain" description="Thiamine phosphate synthase/TenI" evidence="13">
    <location>
        <begin position="6"/>
        <end position="189"/>
    </location>
</feature>
<keyword evidence="5 10" id="KW-0460">Magnesium</keyword>
<dbReference type="PANTHER" id="PTHR20857">
    <property type="entry name" value="THIAMINE-PHOSPHATE PYROPHOSPHORYLASE"/>
    <property type="match status" value="1"/>
</dbReference>
<evidence type="ECO:0000313" key="15">
    <source>
        <dbReference type="Proteomes" id="UP000201169"/>
    </source>
</evidence>
<evidence type="ECO:0000256" key="3">
    <source>
        <dbReference type="ARBA" id="ARBA00022679"/>
    </source>
</evidence>
<dbReference type="Proteomes" id="UP000201169">
    <property type="component" value="Chromosome"/>
</dbReference>
<dbReference type="OrthoDB" id="9810880at2"/>
<feature type="binding site" evidence="10">
    <location>
        <position position="68"/>
    </location>
    <ligand>
        <name>Mg(2+)</name>
        <dbReference type="ChEBI" id="CHEBI:18420"/>
    </ligand>
</feature>
<dbReference type="KEGG" id="cavi:CAV_0675"/>
<comment type="similarity">
    <text evidence="10 11">Belongs to the thiamine-phosphate synthase family.</text>
</comment>
<feature type="binding site" evidence="10">
    <location>
        <begin position="132"/>
        <end position="134"/>
    </location>
    <ligand>
        <name>2-[(2R,5Z)-2-carboxy-4-methylthiazol-5(2H)-ylidene]ethyl phosphate</name>
        <dbReference type="ChEBI" id="CHEBI:62899"/>
    </ligand>
</feature>
<evidence type="ECO:0000256" key="8">
    <source>
        <dbReference type="ARBA" id="ARBA00047851"/>
    </source>
</evidence>
<dbReference type="InterPro" id="IPR022998">
    <property type="entry name" value="ThiamineP_synth_TenI"/>
</dbReference>
<feature type="binding site" evidence="10">
    <location>
        <position position="135"/>
    </location>
    <ligand>
        <name>4-amino-2-methyl-5-(diphosphooxymethyl)pyrimidine</name>
        <dbReference type="ChEBI" id="CHEBI:57841"/>
    </ligand>
</feature>
<dbReference type="GO" id="GO:0009229">
    <property type="term" value="P:thiamine diphosphate biosynthetic process"/>
    <property type="evidence" value="ECO:0007669"/>
    <property type="project" value="UniProtKB-UniRule"/>
</dbReference>
<keyword evidence="3 10" id="KW-0808">Transferase</keyword>
<evidence type="ECO:0000256" key="1">
    <source>
        <dbReference type="ARBA" id="ARBA00003814"/>
    </source>
</evidence>
<protein>
    <recommendedName>
        <fullName evidence="10">Thiamine-phosphate synthase</fullName>
        <shortName evidence="10">TP synthase</shortName>
        <shortName evidence="10">TPS</shortName>
        <ecNumber evidence="10">2.5.1.3</ecNumber>
    </recommendedName>
    <alternativeName>
        <fullName evidence="10">Thiamine-phosphate pyrophosphorylase</fullName>
        <shortName evidence="10">TMP pyrophosphorylase</shortName>
        <shortName evidence="10">TMP-PPase</shortName>
    </alternativeName>
</protein>
<comment type="function">
    <text evidence="1 10">Condenses 4-methyl-5-(beta-hydroxyethyl)thiazole monophosphate (THZ-P) and 2-methyl-4-amino-5-hydroxymethyl pyrimidine pyrophosphate (HMP-PP) to form thiamine monophosphate (TMP).</text>
</comment>
<evidence type="ECO:0000256" key="9">
    <source>
        <dbReference type="ARBA" id="ARBA00047883"/>
    </source>
</evidence>
<comment type="catalytic activity">
    <reaction evidence="8 10 11">
        <text>2-(2-carboxy-4-methylthiazol-5-yl)ethyl phosphate + 4-amino-2-methyl-5-(diphosphooxymethyl)pyrimidine + 2 H(+) = thiamine phosphate + CO2 + diphosphate</text>
        <dbReference type="Rhea" id="RHEA:47848"/>
        <dbReference type="ChEBI" id="CHEBI:15378"/>
        <dbReference type="ChEBI" id="CHEBI:16526"/>
        <dbReference type="ChEBI" id="CHEBI:33019"/>
        <dbReference type="ChEBI" id="CHEBI:37575"/>
        <dbReference type="ChEBI" id="CHEBI:57841"/>
        <dbReference type="ChEBI" id="CHEBI:62890"/>
        <dbReference type="EC" id="2.5.1.3"/>
    </reaction>
</comment>
<dbReference type="Pfam" id="PF02581">
    <property type="entry name" value="TMP-TENI"/>
    <property type="match status" value="1"/>
</dbReference>
<dbReference type="Gene3D" id="3.20.20.70">
    <property type="entry name" value="Aldolase class I"/>
    <property type="match status" value="1"/>
</dbReference>
<reference evidence="14 15" key="1">
    <citation type="submission" date="2017-07" db="EMBL/GenBank/DDBJ databases">
        <title>Analysis of two Campylobacter avium genomes and identification of a novel hippuricase gene.</title>
        <authorList>
            <person name="Miller W.G."/>
            <person name="Chapman M.H."/>
            <person name="Yee E."/>
            <person name="Revez J."/>
            <person name="Bono J.L."/>
            <person name="Rossi M."/>
        </authorList>
    </citation>
    <scope>NUCLEOTIDE SEQUENCE [LARGE SCALE GENOMIC DNA]</scope>
    <source>
        <strain evidence="14 15">LMG 24591</strain>
    </source>
</reference>
<feature type="binding site" evidence="10">
    <location>
        <position position="106"/>
    </location>
    <ligand>
        <name>4-amino-2-methyl-5-(diphosphooxymethyl)pyrimidine</name>
        <dbReference type="ChEBI" id="CHEBI:57841"/>
    </ligand>
</feature>
<dbReference type="CDD" id="cd00564">
    <property type="entry name" value="TMP_TenI"/>
    <property type="match status" value="1"/>
</dbReference>
<gene>
    <name evidence="10 14" type="primary">thiE</name>
    <name evidence="14" type="ORF">CAV_0675</name>
</gene>
<evidence type="ECO:0000313" key="14">
    <source>
        <dbReference type="EMBL" id="ASQ30342.1"/>
    </source>
</evidence>
<sequence>MNLSFYLVASKDKLSEEKFLNILKEAVKGGVCVIQLREKNLCARDFYKLAMRVKALCDELKTTLIINDRVDIALAVNACGVHLGQDDLPLKEARKLLGNEKIIGISTKTKEQIDEACKFGATYVGCGAIYKSLTKDSSVIGLKGLNELTSHIKEKKYSLKTVAIGGIKDENILSFKGMFVNSLAFSSAIMQSENVYQTCLDIKNKLEAVLSR</sequence>
<comment type="catalytic activity">
    <reaction evidence="7 10 11">
        <text>4-methyl-5-(2-phosphooxyethyl)-thiazole + 4-amino-2-methyl-5-(diphosphooxymethyl)pyrimidine + H(+) = thiamine phosphate + diphosphate</text>
        <dbReference type="Rhea" id="RHEA:22328"/>
        <dbReference type="ChEBI" id="CHEBI:15378"/>
        <dbReference type="ChEBI" id="CHEBI:33019"/>
        <dbReference type="ChEBI" id="CHEBI:37575"/>
        <dbReference type="ChEBI" id="CHEBI:57841"/>
        <dbReference type="ChEBI" id="CHEBI:58296"/>
        <dbReference type="EC" id="2.5.1.3"/>
    </reaction>
</comment>
<comment type="caution">
    <text evidence="10">Lacks conserved residue(s) required for the propagation of feature annotation.</text>
</comment>
<dbReference type="NCBIfam" id="TIGR00693">
    <property type="entry name" value="thiE"/>
    <property type="match status" value="1"/>
</dbReference>
<evidence type="ECO:0000256" key="7">
    <source>
        <dbReference type="ARBA" id="ARBA00047334"/>
    </source>
</evidence>
<dbReference type="RefSeq" id="WP_094325108.1">
    <property type="nucleotide sequence ID" value="NZ_CP022347.1"/>
</dbReference>
<evidence type="ECO:0000256" key="5">
    <source>
        <dbReference type="ARBA" id="ARBA00022842"/>
    </source>
</evidence>
<evidence type="ECO:0000256" key="4">
    <source>
        <dbReference type="ARBA" id="ARBA00022723"/>
    </source>
</evidence>
<evidence type="ECO:0000256" key="6">
    <source>
        <dbReference type="ARBA" id="ARBA00022977"/>
    </source>
</evidence>
<dbReference type="InterPro" id="IPR013785">
    <property type="entry name" value="Aldolase_TIM"/>
</dbReference>
<organism evidence="14 15">
    <name type="scientific">Campylobacter avium LMG 24591</name>
    <dbReference type="NCBI Taxonomy" id="522484"/>
    <lineage>
        <taxon>Bacteria</taxon>
        <taxon>Pseudomonadati</taxon>
        <taxon>Campylobacterota</taxon>
        <taxon>Epsilonproteobacteria</taxon>
        <taxon>Campylobacterales</taxon>
        <taxon>Campylobacteraceae</taxon>
        <taxon>Campylobacter</taxon>
    </lineage>
</organism>
<accession>A0A222MXM5</accession>
<dbReference type="AlphaFoldDB" id="A0A222MXM5"/>
<comment type="cofactor">
    <cofactor evidence="10">
        <name>Mg(2+)</name>
        <dbReference type="ChEBI" id="CHEBI:18420"/>
    </cofactor>
    <text evidence="10">Binds 1 Mg(2+) ion per subunit.</text>
</comment>
<dbReference type="GO" id="GO:0005737">
    <property type="term" value="C:cytoplasm"/>
    <property type="evidence" value="ECO:0007669"/>
    <property type="project" value="TreeGrafter"/>
</dbReference>
<evidence type="ECO:0000256" key="11">
    <source>
        <dbReference type="RuleBase" id="RU003826"/>
    </source>
</evidence>